<dbReference type="OMA" id="CECFIEL"/>
<evidence type="ECO:0000313" key="1">
    <source>
        <dbReference type="EMBL" id="CAD8067966.1"/>
    </source>
</evidence>
<dbReference type="Proteomes" id="UP000688137">
    <property type="component" value="Unassembled WGS sequence"/>
</dbReference>
<evidence type="ECO:0000313" key="2">
    <source>
        <dbReference type="Proteomes" id="UP000688137"/>
    </source>
</evidence>
<dbReference type="AlphaFoldDB" id="A0A8S1LT71"/>
<accession>A0A8S1LT71</accession>
<protein>
    <submittedName>
        <fullName evidence="1">Uncharacterized protein</fullName>
    </submittedName>
</protein>
<name>A0A8S1LT71_PARPR</name>
<reference evidence="1" key="1">
    <citation type="submission" date="2021-01" db="EMBL/GenBank/DDBJ databases">
        <authorList>
            <consortium name="Genoscope - CEA"/>
            <person name="William W."/>
        </authorList>
    </citation>
    <scope>NUCLEOTIDE SEQUENCE</scope>
</reference>
<proteinExistence type="predicted"/>
<comment type="caution">
    <text evidence="1">The sequence shown here is derived from an EMBL/GenBank/DDBJ whole genome shotgun (WGS) entry which is preliminary data.</text>
</comment>
<sequence length="113" mass="13131">MLMLNTTSNQILLGQYGCDHSSRLEKVQENQLNFYLNDSHHEYMIVLSIKSHLIPVILQKLKENCREIEIIFLGYISSPVDDSDHDALLQKEEGIMKLDTSKKVTLTYYKEDL</sequence>
<organism evidence="1 2">
    <name type="scientific">Paramecium primaurelia</name>
    <dbReference type="NCBI Taxonomy" id="5886"/>
    <lineage>
        <taxon>Eukaryota</taxon>
        <taxon>Sar</taxon>
        <taxon>Alveolata</taxon>
        <taxon>Ciliophora</taxon>
        <taxon>Intramacronucleata</taxon>
        <taxon>Oligohymenophorea</taxon>
        <taxon>Peniculida</taxon>
        <taxon>Parameciidae</taxon>
        <taxon>Paramecium</taxon>
    </lineage>
</organism>
<dbReference type="EMBL" id="CAJJDM010000040">
    <property type="protein sequence ID" value="CAD8067966.1"/>
    <property type="molecule type" value="Genomic_DNA"/>
</dbReference>
<gene>
    <name evidence="1" type="ORF">PPRIM_AZ9-3.1.T0410255</name>
</gene>
<keyword evidence="2" id="KW-1185">Reference proteome</keyword>